<feature type="compositionally biased region" description="Basic and acidic residues" evidence="1">
    <location>
        <begin position="95"/>
        <end position="108"/>
    </location>
</feature>
<organism evidence="3">
    <name type="scientific">Chloropicon roscoffensis</name>
    <dbReference type="NCBI Taxonomy" id="1461544"/>
    <lineage>
        <taxon>Eukaryota</taxon>
        <taxon>Viridiplantae</taxon>
        <taxon>Chlorophyta</taxon>
        <taxon>Chloropicophyceae</taxon>
        <taxon>Chloropicales</taxon>
        <taxon>Chloropicaceae</taxon>
        <taxon>Chloropicon</taxon>
    </lineage>
</organism>
<sequence length="876" mass="96447">MSWTVRLGSSSSGQKAEAGEMERMRLGGEGLGLVGQPTNFNRSDLDEAVAELPAMGIRLKHAKDGLKRSMSADQMSDGSARVSHKRADSVLLTPKTEEGAPRSPEESIYHPPYEYGASFADASTVKANLVPLVLTTKPRTGGGLLSEIQDARMKAISLRLESKQRVKLRDVYPFYSGFEGPDAQAEGSSESEPLPNLDWTSEGSHLKFRYLMKRRLCFHAPRASDGLSALRKKGGEDEASVPLAKQWECLRLYMQPLVSLGILVDTVSASGAVRTPGPVLDNEALSALFGEMAEAYPALAYFILKVDESVDTVGLLSGAVVGEDRSATLYTFYHQALGELSYSSASLSDDDSEIRCSLDSVMHRVGASLLRAMEWWITKASPASLALTTPIDLLNNGDLGSSSISEHEKVSHMKYSHIGRLKKELGDYCLCVRSADDALVHYAVALDVTKECGDILWHASALEGTCATDVCAFFRDTNLIEPISLKKLEQLWLSTRQACEQAANLYKSLPTLRASLLLKTAQFGSQLRMFSEPWSYFSFMTTIQVERYIQSVVDSLPGMRIVSNEESVALCLLDIAKIYDLCSKKRKVAQFMLLAASSFPEEQKELILHLTVSAGHVYGLDNDFQAFCNWKLLKRWGIVDLYTGNLTELGRHQRRPITWPKLIQTVQFGIISNALSQGNRILAAKAAFYFLHLWMESLQGEALEKRTAEWLCRVMKCSGDSGVYHETKYSLDFITSMTLCTPGNFVPKFDEPEGKQKGVFLYDAATANENKVVRGYEIPSGQLVRVSVTLTNPFPPGLHFLCQLVVEKEEGEVTSIGFASEIKLRGGGQAEVMLSFIPKNGPGKVRVTGARFTIGGIAWVQDWTDLPALHVCSVSV</sequence>
<protein>
    <recommendedName>
        <fullName evidence="2">Trs120/TRAPPC9 N-terminal domain-containing protein</fullName>
    </recommendedName>
</protein>
<evidence type="ECO:0000256" key="1">
    <source>
        <dbReference type="SAM" id="MobiDB-lite"/>
    </source>
</evidence>
<feature type="compositionally biased region" description="Polar residues" evidence="1">
    <location>
        <begin position="1"/>
        <end position="14"/>
    </location>
</feature>
<feature type="domain" description="Trs120/TRAPPC9 N-terminal" evidence="2">
    <location>
        <begin position="392"/>
        <end position="466"/>
    </location>
</feature>
<dbReference type="AlphaFoldDB" id="A0A7S2T7P5"/>
<dbReference type="InterPro" id="IPR058563">
    <property type="entry name" value="Trs120_TRAPPC9_N"/>
</dbReference>
<name>A0A7S2T7P5_9CHLO</name>
<dbReference type="InterPro" id="IPR013935">
    <property type="entry name" value="Trs120_TRAPPC9"/>
</dbReference>
<dbReference type="PANTHER" id="PTHR21512:SF5">
    <property type="entry name" value="TRAFFICKING PROTEIN PARTICLE COMPLEX SUBUNIT 9"/>
    <property type="match status" value="1"/>
</dbReference>
<evidence type="ECO:0000259" key="2">
    <source>
        <dbReference type="Pfam" id="PF08626"/>
    </source>
</evidence>
<reference evidence="3" key="1">
    <citation type="submission" date="2021-01" db="EMBL/GenBank/DDBJ databases">
        <authorList>
            <person name="Corre E."/>
            <person name="Pelletier E."/>
            <person name="Niang G."/>
            <person name="Scheremetjew M."/>
            <person name="Finn R."/>
            <person name="Kale V."/>
            <person name="Holt S."/>
            <person name="Cochrane G."/>
            <person name="Meng A."/>
            <person name="Brown T."/>
            <person name="Cohen L."/>
        </authorList>
    </citation>
    <scope>NUCLEOTIDE SEQUENCE</scope>
    <source>
        <strain evidence="3">RCC2335</strain>
    </source>
</reference>
<proteinExistence type="predicted"/>
<feature type="region of interest" description="Disordered" evidence="1">
    <location>
        <begin position="1"/>
        <end position="22"/>
    </location>
</feature>
<feature type="region of interest" description="Disordered" evidence="1">
    <location>
        <begin position="68"/>
        <end position="108"/>
    </location>
</feature>
<gene>
    <name evidence="3" type="ORF">CROS1312_LOCUS657</name>
</gene>
<dbReference type="Pfam" id="PF08626">
    <property type="entry name" value="TRAPPC9-Trs120"/>
    <property type="match status" value="1"/>
</dbReference>
<dbReference type="EMBL" id="HBHM01000874">
    <property type="protein sequence ID" value="CAD9721390.1"/>
    <property type="molecule type" value="Transcribed_RNA"/>
</dbReference>
<accession>A0A7S2T7P5</accession>
<dbReference type="GO" id="GO:0005802">
    <property type="term" value="C:trans-Golgi network"/>
    <property type="evidence" value="ECO:0007669"/>
    <property type="project" value="TreeGrafter"/>
</dbReference>
<evidence type="ECO:0000313" key="3">
    <source>
        <dbReference type="EMBL" id="CAD9721390.1"/>
    </source>
</evidence>
<dbReference type="PANTHER" id="PTHR21512">
    <property type="entry name" value="TRAFFICKING PROTEIN PARTICLE COMPLEX SUBUNIT 9"/>
    <property type="match status" value="1"/>
</dbReference>